<proteinExistence type="predicted"/>
<evidence type="ECO:0000259" key="2">
    <source>
        <dbReference type="Pfam" id="PF12146"/>
    </source>
</evidence>
<dbReference type="InterPro" id="IPR029058">
    <property type="entry name" value="AB_hydrolase_fold"/>
</dbReference>
<keyword evidence="3" id="KW-0378">Hydrolase</keyword>
<keyword evidence="1" id="KW-0472">Membrane</keyword>
<dbReference type="InterPro" id="IPR052920">
    <property type="entry name" value="DNA-binding_regulatory"/>
</dbReference>
<evidence type="ECO:0000313" key="3">
    <source>
        <dbReference type="EMBL" id="OXS80333.1"/>
    </source>
</evidence>
<keyword evidence="6" id="KW-1185">Reference proteome</keyword>
<evidence type="ECO:0000256" key="1">
    <source>
        <dbReference type="SAM" id="Phobius"/>
    </source>
</evidence>
<accession>A0A1N6PEG4</accession>
<dbReference type="EMBL" id="FTLX01000001">
    <property type="protein sequence ID" value="SIQ02629.1"/>
    <property type="molecule type" value="Genomic_DNA"/>
</dbReference>
<dbReference type="Proteomes" id="UP000215545">
    <property type="component" value="Unassembled WGS sequence"/>
</dbReference>
<dbReference type="SUPFAM" id="SSF53474">
    <property type="entry name" value="alpha/beta-Hydrolases"/>
    <property type="match status" value="1"/>
</dbReference>
<dbReference type="Proteomes" id="UP000186385">
    <property type="component" value="Unassembled WGS sequence"/>
</dbReference>
<protein>
    <submittedName>
        <fullName evidence="3">Alpha/beta hydrolase</fullName>
    </submittedName>
</protein>
<dbReference type="STRING" id="1017273.SAMN05443094_101484"/>
<dbReference type="Pfam" id="PF12146">
    <property type="entry name" value="Hydrolase_4"/>
    <property type="match status" value="1"/>
</dbReference>
<dbReference type="InterPro" id="IPR022742">
    <property type="entry name" value="Hydrolase_4"/>
</dbReference>
<sequence length="319" mass="36502">MDTRYLKNSRLRRASTVKKGLTAAASAFLVTAATGLYLSNRILYIAKKAEQAITDRETEAGRFNAERYSQLPKEDVWVRSEDGTRLKCVFVTPHPGKPYVIFCHGVTEHKVNSVKYMNLFIKKGFNAILFDHRRHGESEGTFTSYGHFEKMDVKAIVDELVRREGSDAAFGIHGESMGAVTLLLYAGTVEDRAAFYVADCPFSDFRQQVKHQIKREVGFSPPFFMTIAEWAVWLRGRYKMSELSPLEAVRHIQKPILFIHSRDDDFILPSMTEALYDAKQGSKQLYIAQKGIHAQSYNENPEEYERALDQFLNEFHLNP</sequence>
<evidence type="ECO:0000313" key="6">
    <source>
        <dbReference type="Proteomes" id="UP000215545"/>
    </source>
</evidence>
<gene>
    <name evidence="3" type="ORF">B1B05_02320</name>
    <name evidence="4" type="ORF">SAMN05443094_101484</name>
</gene>
<dbReference type="GO" id="GO:0016787">
    <property type="term" value="F:hydrolase activity"/>
    <property type="evidence" value="ECO:0007669"/>
    <property type="project" value="UniProtKB-KW"/>
</dbReference>
<reference evidence="4 5" key="1">
    <citation type="submission" date="2017-01" db="EMBL/GenBank/DDBJ databases">
        <authorList>
            <person name="Mah S.A."/>
            <person name="Swanson W.J."/>
            <person name="Moy G.W."/>
            <person name="Vacquier V.D."/>
        </authorList>
    </citation>
    <scope>NUCLEOTIDE SEQUENCE [LARGE SCALE GENOMIC DNA]</scope>
    <source>
        <strain evidence="4 5">NIO-1016</strain>
    </source>
</reference>
<dbReference type="AlphaFoldDB" id="A0A1N6PEG4"/>
<keyword evidence="1" id="KW-1133">Transmembrane helix</keyword>
<dbReference type="PANTHER" id="PTHR43358">
    <property type="entry name" value="ALPHA/BETA-HYDROLASE"/>
    <property type="match status" value="1"/>
</dbReference>
<dbReference type="PANTHER" id="PTHR43358:SF5">
    <property type="entry name" value="EXPORTED PROTEIN"/>
    <property type="match status" value="1"/>
</dbReference>
<reference evidence="3" key="3">
    <citation type="submission" date="2017-03" db="EMBL/GenBank/DDBJ databases">
        <authorList>
            <person name="Dastager S.G."/>
            <person name="Neurgaonkar P.S."/>
            <person name="Dharne M.S."/>
        </authorList>
    </citation>
    <scope>NUCLEOTIDE SEQUENCE</scope>
    <source>
        <strain evidence="3">DSM 25145</strain>
    </source>
</reference>
<feature type="domain" description="Serine aminopeptidase S33" evidence="2">
    <location>
        <begin position="98"/>
        <end position="220"/>
    </location>
</feature>
<reference evidence="6" key="2">
    <citation type="submission" date="2017-03" db="EMBL/GenBank/DDBJ databases">
        <title>Bacillus sp. V-88(T) DSM27956, whole genome shotgun sequencing project.</title>
        <authorList>
            <person name="Dastager S.G."/>
            <person name="Neurgaonkar P.S."/>
            <person name="Dharne M.S."/>
        </authorList>
    </citation>
    <scope>NUCLEOTIDE SEQUENCE [LARGE SCALE GENOMIC DNA]</scope>
    <source>
        <strain evidence="6">DSM 25145</strain>
    </source>
</reference>
<dbReference type="RefSeq" id="WP_045850912.1">
    <property type="nucleotide sequence ID" value="NZ_FTLX01000001.1"/>
</dbReference>
<organism evidence="4 5">
    <name type="scientific">Domibacillus enclensis</name>
    <dbReference type="NCBI Taxonomy" id="1017273"/>
    <lineage>
        <taxon>Bacteria</taxon>
        <taxon>Bacillati</taxon>
        <taxon>Bacillota</taxon>
        <taxon>Bacilli</taxon>
        <taxon>Bacillales</taxon>
        <taxon>Bacillaceae</taxon>
        <taxon>Domibacillus</taxon>
    </lineage>
</organism>
<dbReference type="Gene3D" id="3.40.50.1820">
    <property type="entry name" value="alpha/beta hydrolase"/>
    <property type="match status" value="1"/>
</dbReference>
<evidence type="ECO:0000313" key="4">
    <source>
        <dbReference type="EMBL" id="SIQ02629.1"/>
    </source>
</evidence>
<evidence type="ECO:0000313" key="5">
    <source>
        <dbReference type="Proteomes" id="UP000186385"/>
    </source>
</evidence>
<dbReference type="OrthoDB" id="9776685at2"/>
<dbReference type="EMBL" id="MWSK01000001">
    <property type="protein sequence ID" value="OXS80333.1"/>
    <property type="molecule type" value="Genomic_DNA"/>
</dbReference>
<name>A0A1N6PEG4_9BACI</name>
<keyword evidence="1" id="KW-0812">Transmembrane</keyword>
<feature type="transmembrane region" description="Helical" evidence="1">
    <location>
        <begin position="21"/>
        <end position="38"/>
    </location>
</feature>